<dbReference type="EMBL" id="JARIHO010000032">
    <property type="protein sequence ID" value="KAJ7334626.1"/>
    <property type="molecule type" value="Genomic_DNA"/>
</dbReference>
<proteinExistence type="predicted"/>
<gene>
    <name evidence="2" type="ORF">DFH08DRAFT_965372</name>
</gene>
<evidence type="ECO:0000256" key="1">
    <source>
        <dbReference type="SAM" id="MobiDB-lite"/>
    </source>
</evidence>
<feature type="compositionally biased region" description="Low complexity" evidence="1">
    <location>
        <begin position="83"/>
        <end position="100"/>
    </location>
</feature>
<dbReference type="Proteomes" id="UP001218218">
    <property type="component" value="Unassembled WGS sequence"/>
</dbReference>
<evidence type="ECO:0000313" key="2">
    <source>
        <dbReference type="EMBL" id="KAJ7334626.1"/>
    </source>
</evidence>
<reference evidence="2" key="1">
    <citation type="submission" date="2023-03" db="EMBL/GenBank/DDBJ databases">
        <title>Massive genome expansion in bonnet fungi (Mycena s.s.) driven by repeated elements and novel gene families across ecological guilds.</title>
        <authorList>
            <consortium name="Lawrence Berkeley National Laboratory"/>
            <person name="Harder C.B."/>
            <person name="Miyauchi S."/>
            <person name="Viragh M."/>
            <person name="Kuo A."/>
            <person name="Thoen E."/>
            <person name="Andreopoulos B."/>
            <person name="Lu D."/>
            <person name="Skrede I."/>
            <person name="Drula E."/>
            <person name="Henrissat B."/>
            <person name="Morin E."/>
            <person name="Kohler A."/>
            <person name="Barry K."/>
            <person name="LaButti K."/>
            <person name="Morin E."/>
            <person name="Salamov A."/>
            <person name="Lipzen A."/>
            <person name="Mereny Z."/>
            <person name="Hegedus B."/>
            <person name="Baldrian P."/>
            <person name="Stursova M."/>
            <person name="Weitz H."/>
            <person name="Taylor A."/>
            <person name="Grigoriev I.V."/>
            <person name="Nagy L.G."/>
            <person name="Martin F."/>
            <person name="Kauserud H."/>
        </authorList>
    </citation>
    <scope>NUCLEOTIDE SEQUENCE</scope>
    <source>
        <strain evidence="2">CBHHK002</strain>
    </source>
</reference>
<sequence>MSLPSPHATSLPIPFMSGRRTLCSGKEFSVFDLAVGRAIAPPIDFDVSHCLQQRLDDLDSTGFRDEPDEDVTPFPTFVAPVAAPAPSTSSLPAPPLASLSSKERSKVKSRLRRDKARTEAQMTSTTPLLKAVNHKRVDEAKMSALELDLDASALPHSKPTWIGSHSVAEDPEFSAPHELHELDMGLGGLLYTQAEVDALSGTENFMYINWLRSVQHCYHYTKQVILGQEATPARGRQAALGLRKFLTNPNQP</sequence>
<evidence type="ECO:0000313" key="3">
    <source>
        <dbReference type="Proteomes" id="UP001218218"/>
    </source>
</evidence>
<accession>A0AAD7EKJ2</accession>
<comment type="caution">
    <text evidence="2">The sequence shown here is derived from an EMBL/GenBank/DDBJ whole genome shotgun (WGS) entry which is preliminary data.</text>
</comment>
<keyword evidence="3" id="KW-1185">Reference proteome</keyword>
<organism evidence="2 3">
    <name type="scientific">Mycena albidolilacea</name>
    <dbReference type="NCBI Taxonomy" id="1033008"/>
    <lineage>
        <taxon>Eukaryota</taxon>
        <taxon>Fungi</taxon>
        <taxon>Dikarya</taxon>
        <taxon>Basidiomycota</taxon>
        <taxon>Agaricomycotina</taxon>
        <taxon>Agaricomycetes</taxon>
        <taxon>Agaricomycetidae</taxon>
        <taxon>Agaricales</taxon>
        <taxon>Marasmiineae</taxon>
        <taxon>Mycenaceae</taxon>
        <taxon>Mycena</taxon>
    </lineage>
</organism>
<protein>
    <submittedName>
        <fullName evidence="2">Uncharacterized protein</fullName>
    </submittedName>
</protein>
<feature type="region of interest" description="Disordered" evidence="1">
    <location>
        <begin position="83"/>
        <end position="123"/>
    </location>
</feature>
<dbReference type="AlphaFoldDB" id="A0AAD7EKJ2"/>
<name>A0AAD7EKJ2_9AGAR</name>